<dbReference type="Gene3D" id="3.30.420.80">
    <property type="entry name" value="Ribosomal protein S11"/>
    <property type="match status" value="1"/>
</dbReference>
<dbReference type="FunFam" id="3.30.420.80:FF:000018">
    <property type="entry name" value="40S ribosomal protein S14"/>
    <property type="match status" value="1"/>
</dbReference>
<protein>
    <recommendedName>
        <fullName evidence="4">Small ribosomal subunit protein uS11</fullName>
    </recommendedName>
</protein>
<sequence length="129" mass="13648">MSRERWAVAHIFASHNNVIITVTDATGAETIAKCSGGMVVRAQREESRPHAAMLAANQVADTLKERGIEQVQVRLRGAGGKRGGNPGPGAQAAIRALTRAGILITRIDDVTPVPHDGGKPKGGRRGRRV</sequence>
<dbReference type="PANTHER" id="PTHR11759">
    <property type="entry name" value="40S RIBOSOMAL PROTEIN S14/30S RIBOSOMAL PROTEIN S11"/>
    <property type="match status" value="1"/>
</dbReference>
<evidence type="ECO:0000256" key="1">
    <source>
        <dbReference type="ARBA" id="ARBA00006194"/>
    </source>
</evidence>
<accession>A0A075G7E6</accession>
<dbReference type="GO" id="GO:0019843">
    <property type="term" value="F:rRNA binding"/>
    <property type="evidence" value="ECO:0007669"/>
    <property type="project" value="UniProtKB-UniRule"/>
</dbReference>
<dbReference type="EMBL" id="KF900564">
    <property type="protein sequence ID" value="AIE99488.1"/>
    <property type="molecule type" value="Genomic_DNA"/>
</dbReference>
<evidence type="ECO:0000256" key="4">
    <source>
        <dbReference type="HAMAP-Rule" id="MF_01310"/>
    </source>
</evidence>
<name>A0A075G7E6_9EURY</name>
<evidence type="ECO:0000256" key="3">
    <source>
        <dbReference type="ARBA" id="ARBA00023274"/>
    </source>
</evidence>
<dbReference type="HAMAP" id="MF_01310">
    <property type="entry name" value="Ribosomal_uS11"/>
    <property type="match status" value="1"/>
</dbReference>
<evidence type="ECO:0000256" key="6">
    <source>
        <dbReference type="SAM" id="MobiDB-lite"/>
    </source>
</evidence>
<evidence type="ECO:0000256" key="2">
    <source>
        <dbReference type="ARBA" id="ARBA00022980"/>
    </source>
</evidence>
<dbReference type="PROSITE" id="PS00054">
    <property type="entry name" value="RIBOSOMAL_S11"/>
    <property type="match status" value="1"/>
</dbReference>
<dbReference type="PIRSF" id="PIRSF002131">
    <property type="entry name" value="Ribosomal_S11"/>
    <property type="match status" value="1"/>
</dbReference>
<dbReference type="InterPro" id="IPR036967">
    <property type="entry name" value="Ribosomal_uS11_sf"/>
</dbReference>
<proteinExistence type="inferred from homology"/>
<dbReference type="InterPro" id="IPR001971">
    <property type="entry name" value="Ribosomal_uS11"/>
</dbReference>
<keyword evidence="2 4" id="KW-0689">Ribosomal protein</keyword>
<evidence type="ECO:0000313" key="7">
    <source>
        <dbReference type="EMBL" id="AIE99488.1"/>
    </source>
</evidence>
<dbReference type="GO" id="GO:0006412">
    <property type="term" value="P:translation"/>
    <property type="evidence" value="ECO:0007669"/>
    <property type="project" value="UniProtKB-UniRule"/>
</dbReference>
<dbReference type="SUPFAM" id="SSF53137">
    <property type="entry name" value="Translational machinery components"/>
    <property type="match status" value="1"/>
</dbReference>
<dbReference type="GO" id="GO:0022626">
    <property type="term" value="C:cytosolic ribosome"/>
    <property type="evidence" value="ECO:0007669"/>
    <property type="project" value="UniProtKB-ARBA"/>
</dbReference>
<keyword evidence="4" id="KW-0699">rRNA-binding</keyword>
<gene>
    <name evidence="7" type="primary">RP-S11</name>
    <name evidence="4" type="synonym">rps11</name>
    <name evidence="7" type="synonym">rpsK</name>
</gene>
<dbReference type="AlphaFoldDB" id="A0A075G7E6"/>
<reference evidence="7" key="1">
    <citation type="journal article" date="2014" name="Genome Biol. Evol.">
        <title>Pangenome evidence for extensive interdomain horizontal transfer affecting lineage core and shell genes in uncultured planktonic thaumarchaeota and euryarchaeota.</title>
        <authorList>
            <person name="Deschamps P."/>
            <person name="Zivanovic Y."/>
            <person name="Moreira D."/>
            <person name="Rodriguez-Valera F."/>
            <person name="Lopez-Garcia P."/>
        </authorList>
    </citation>
    <scope>NUCLEOTIDE SEQUENCE</scope>
</reference>
<dbReference type="GO" id="GO:0003735">
    <property type="term" value="F:structural constituent of ribosome"/>
    <property type="evidence" value="ECO:0007669"/>
    <property type="project" value="InterPro"/>
</dbReference>
<organism evidence="7">
    <name type="scientific">uncultured marine group II/III euryarchaeote KM3_110_C01</name>
    <dbReference type="NCBI Taxonomy" id="1457851"/>
    <lineage>
        <taxon>Archaea</taxon>
        <taxon>Methanobacteriati</taxon>
        <taxon>Methanobacteriota</taxon>
        <taxon>environmental samples</taxon>
    </lineage>
</organism>
<evidence type="ECO:0000256" key="5">
    <source>
        <dbReference type="RuleBase" id="RU003629"/>
    </source>
</evidence>
<feature type="region of interest" description="Disordered" evidence="6">
    <location>
        <begin position="108"/>
        <end position="129"/>
    </location>
</feature>
<dbReference type="GO" id="GO:0044391">
    <property type="term" value="C:ribosomal subunit"/>
    <property type="evidence" value="ECO:0007669"/>
    <property type="project" value="UniProtKB-ARBA"/>
</dbReference>
<dbReference type="Pfam" id="PF00411">
    <property type="entry name" value="Ribosomal_S11"/>
    <property type="match status" value="1"/>
</dbReference>
<comment type="similarity">
    <text evidence="1 4 5">Belongs to the universal ribosomal protein uS11 family.</text>
</comment>
<dbReference type="NCBIfam" id="NF007176">
    <property type="entry name" value="PRK09607.1"/>
    <property type="match status" value="1"/>
</dbReference>
<dbReference type="InterPro" id="IPR018102">
    <property type="entry name" value="Ribosomal_uS11_CS"/>
</dbReference>
<keyword evidence="4" id="KW-0694">RNA-binding</keyword>
<keyword evidence="3 4" id="KW-0687">Ribonucleoprotein</keyword>
<comment type="subunit">
    <text evidence="4">Part of the 30S ribosomal subunit.</text>
</comment>
<comment type="function">
    <text evidence="4">Located on the platform of the 30S subunit.</text>
</comment>